<evidence type="ECO:0000256" key="7">
    <source>
        <dbReference type="ARBA" id="ARBA00048609"/>
    </source>
</evidence>
<dbReference type="InterPro" id="IPR024909">
    <property type="entry name" value="Cys-tRNA/MSH_ligase"/>
</dbReference>
<comment type="catalytic activity">
    <reaction evidence="5">
        <text>2 L-cysteine = S-sulfanyl-L-cysteine + L-alanine</text>
        <dbReference type="Rhea" id="RHEA:78543"/>
        <dbReference type="ChEBI" id="CHEBI:35235"/>
        <dbReference type="ChEBI" id="CHEBI:57972"/>
        <dbReference type="ChEBI" id="CHEBI:58591"/>
    </reaction>
    <physiologicalReaction direction="left-to-right" evidence="5">
        <dbReference type="Rhea" id="RHEA:78544"/>
    </physiologicalReaction>
</comment>
<dbReference type="SUPFAM" id="SSF47323">
    <property type="entry name" value="Anticodon-binding domain of a subclass of class I aminoacyl-tRNA synthetases"/>
    <property type="match status" value="1"/>
</dbReference>
<organism evidence="9 10">
    <name type="scientific">Saguinus oedipus</name>
    <name type="common">Cotton-top tamarin</name>
    <name type="synonym">Oedipomidas oedipus</name>
    <dbReference type="NCBI Taxonomy" id="9490"/>
    <lineage>
        <taxon>Eukaryota</taxon>
        <taxon>Metazoa</taxon>
        <taxon>Chordata</taxon>
        <taxon>Craniata</taxon>
        <taxon>Vertebrata</taxon>
        <taxon>Euteleostomi</taxon>
        <taxon>Mammalia</taxon>
        <taxon>Eutheria</taxon>
        <taxon>Euarchontoglires</taxon>
        <taxon>Primates</taxon>
        <taxon>Haplorrhini</taxon>
        <taxon>Platyrrhini</taxon>
        <taxon>Cebidae</taxon>
        <taxon>Callitrichinae</taxon>
        <taxon>Saguinus</taxon>
    </lineage>
</organism>
<evidence type="ECO:0000256" key="2">
    <source>
        <dbReference type="ARBA" id="ARBA00043868"/>
    </source>
</evidence>
<evidence type="ECO:0000256" key="6">
    <source>
        <dbReference type="ARBA" id="ARBA00047731"/>
    </source>
</evidence>
<name>A0ABQ9WAW4_SAGOE</name>
<comment type="function">
    <text evidence="2">Mitochondrial cysteine-specific aminoacyl-tRNA synthetase that catalyzes the ATP-dependent ligation of cysteine to tRNA(Cys).</text>
</comment>
<evidence type="ECO:0000313" key="10">
    <source>
        <dbReference type="Proteomes" id="UP001266305"/>
    </source>
</evidence>
<comment type="catalytic activity">
    <reaction evidence="4">
        <text>S-disulfanyl-L-cysteine + tRNA(Cys) + ATP = (S)-disulfanyl-L-cysteinyl-tRNA(Cys) + AMP + diphosphate</text>
        <dbReference type="Rhea" id="RHEA:78651"/>
        <dbReference type="Rhea" id="RHEA-COMP:9661"/>
        <dbReference type="Rhea" id="RHEA-COMP:19120"/>
        <dbReference type="ChEBI" id="CHEBI:30616"/>
        <dbReference type="ChEBI" id="CHEBI:33019"/>
        <dbReference type="ChEBI" id="CHEBI:78442"/>
        <dbReference type="ChEBI" id="CHEBI:229465"/>
        <dbReference type="ChEBI" id="CHEBI:229521"/>
        <dbReference type="ChEBI" id="CHEBI:456215"/>
    </reaction>
    <physiologicalReaction direction="left-to-right" evidence="4">
        <dbReference type="Rhea" id="RHEA:78652"/>
    </physiologicalReaction>
</comment>
<evidence type="ECO:0000313" key="9">
    <source>
        <dbReference type="EMBL" id="KAK2118752.1"/>
    </source>
</evidence>
<comment type="caution">
    <text evidence="9">The sequence shown here is derived from an EMBL/GenBank/DDBJ whole genome shotgun (WGS) entry which is preliminary data.</text>
</comment>
<dbReference type="InterPro" id="IPR009080">
    <property type="entry name" value="tRNAsynth_Ia_anticodon-bd"/>
</dbReference>
<comment type="catalytic activity">
    <reaction evidence="6">
        <text>S-sulfanyl-L-cysteine + L-cysteine = S-disulfanyl-L-cysteine + L-alanine</text>
        <dbReference type="Rhea" id="RHEA:78627"/>
        <dbReference type="ChEBI" id="CHEBI:35235"/>
        <dbReference type="ChEBI" id="CHEBI:57972"/>
        <dbReference type="ChEBI" id="CHEBI:58591"/>
        <dbReference type="ChEBI" id="CHEBI:229465"/>
    </reaction>
    <physiologicalReaction direction="left-to-right" evidence="6">
        <dbReference type="Rhea" id="RHEA:78628"/>
    </physiologicalReaction>
</comment>
<dbReference type="EMBL" id="JASSZA010000001">
    <property type="protein sequence ID" value="KAK2118752.1"/>
    <property type="molecule type" value="Genomic_DNA"/>
</dbReference>
<evidence type="ECO:0000256" key="3">
    <source>
        <dbReference type="ARBA" id="ARBA00045476"/>
    </source>
</evidence>
<protein>
    <submittedName>
        <fullName evidence="9">Uncharacterized protein</fullName>
    </submittedName>
</protein>
<dbReference type="PANTHER" id="PTHR10890:SF27">
    <property type="entry name" value="CYSTEINE--TRNA LIGASE, MITOCHONDRIAL-RELATED"/>
    <property type="match status" value="1"/>
</dbReference>
<gene>
    <name evidence="9" type="ORF">P7K49_000138</name>
</gene>
<comment type="similarity">
    <text evidence="1">Belongs to the class-I aminoacyl-tRNA synthetase family.</text>
</comment>
<proteinExistence type="inferred from homology"/>
<dbReference type="Proteomes" id="UP001266305">
    <property type="component" value="Unassembled WGS sequence"/>
</dbReference>
<dbReference type="PANTHER" id="PTHR10890">
    <property type="entry name" value="CYSTEINYL-TRNA SYNTHETASE"/>
    <property type="match status" value="1"/>
</dbReference>
<keyword evidence="10" id="KW-1185">Reference proteome</keyword>
<evidence type="ECO:0000256" key="8">
    <source>
        <dbReference type="ARBA" id="ARBA00049046"/>
    </source>
</evidence>
<reference evidence="9 10" key="1">
    <citation type="submission" date="2023-05" db="EMBL/GenBank/DDBJ databases">
        <title>B98-5 Cell Line De Novo Hybrid Assembly: An Optical Mapping Approach.</title>
        <authorList>
            <person name="Kananen K."/>
            <person name="Auerbach J.A."/>
            <person name="Kautto E."/>
            <person name="Blachly J.S."/>
        </authorList>
    </citation>
    <scope>NUCLEOTIDE SEQUENCE [LARGE SCALE GENOMIC DNA]</scope>
    <source>
        <strain evidence="9">B95-8</strain>
        <tissue evidence="9">Cell line</tissue>
    </source>
</reference>
<evidence type="ECO:0000256" key="1">
    <source>
        <dbReference type="ARBA" id="ARBA00005594"/>
    </source>
</evidence>
<comment type="catalytic activity">
    <reaction evidence="7">
        <text>S-sulfanyl-L-cysteine + tRNA(Cys) + ATP = (S)-sulfanyl-L-cysteinyl-tRNA(Cys) + AMP + diphosphate</text>
        <dbReference type="Rhea" id="RHEA:78647"/>
        <dbReference type="Rhea" id="RHEA-COMP:9661"/>
        <dbReference type="Rhea" id="RHEA-COMP:19119"/>
        <dbReference type="ChEBI" id="CHEBI:30616"/>
        <dbReference type="ChEBI" id="CHEBI:33019"/>
        <dbReference type="ChEBI" id="CHEBI:58591"/>
        <dbReference type="ChEBI" id="CHEBI:78442"/>
        <dbReference type="ChEBI" id="CHEBI:229520"/>
        <dbReference type="ChEBI" id="CHEBI:456215"/>
    </reaction>
    <physiologicalReaction direction="left-to-right" evidence="7">
        <dbReference type="Rhea" id="RHEA:78648"/>
    </physiologicalReaction>
</comment>
<evidence type="ECO:0000256" key="4">
    <source>
        <dbReference type="ARBA" id="ARBA00047499"/>
    </source>
</evidence>
<comment type="function">
    <text evidence="3">In addition to its role as an aminoacyl-tRNA synthetase, has also cysteine persulfide synthase activity. Produces reactive persulfide species such as cysteine persulfide (CysSSH) from substrate cysteine and mediate direct incorporation of CysSSH into proteins during translations, resulting in protein persulfides and polysulfides. CysSSHs behave as potent antioxidants and cellular protectants.</text>
</comment>
<comment type="catalytic activity">
    <reaction evidence="8">
        <text>tRNA(Cys) + L-cysteine + ATP = L-cysteinyl-tRNA(Cys) + AMP + diphosphate</text>
        <dbReference type="Rhea" id="RHEA:17773"/>
        <dbReference type="Rhea" id="RHEA-COMP:9661"/>
        <dbReference type="Rhea" id="RHEA-COMP:9679"/>
        <dbReference type="ChEBI" id="CHEBI:30616"/>
        <dbReference type="ChEBI" id="CHEBI:33019"/>
        <dbReference type="ChEBI" id="CHEBI:35235"/>
        <dbReference type="ChEBI" id="CHEBI:78442"/>
        <dbReference type="ChEBI" id="CHEBI:78517"/>
        <dbReference type="ChEBI" id="CHEBI:456215"/>
        <dbReference type="EC" id="6.1.1.16"/>
    </reaction>
    <physiologicalReaction direction="right-to-left" evidence="8">
        <dbReference type="Rhea" id="RHEA:17775"/>
    </physiologicalReaction>
</comment>
<accession>A0ABQ9WAW4</accession>
<sequence>MVDTASATISSSPAIDYSDSAMLQAQQLLLGLGSFLEDARAYMKGQLACGSVRDVVLWERLSSTKRAVKAALADDFDTPRVVDAVLGLVHHGNGELRATPKVAQCARGLAVPSWVGSLLIAPPTAPVEGLVEPESAADRRDGDGAGRGPTAACPAWGLTLRAFGHLENKLSGAPEAKILSGCFILRGHSSCPYCTDGTFPESFFGELKKRPIYPSALSGSQHLGDNHTKPLGV</sequence>
<evidence type="ECO:0000256" key="5">
    <source>
        <dbReference type="ARBA" id="ARBA00047548"/>
    </source>
</evidence>